<protein>
    <submittedName>
        <fullName evidence="3">dCTP deaminase</fullName>
    </submittedName>
</protein>
<evidence type="ECO:0000313" key="4">
    <source>
        <dbReference type="Proteomes" id="UP000030040"/>
    </source>
</evidence>
<sequence length="170" mass="18852">MIINRQFLRRLRPIIGMLTGKTQAHGVSHGLSEAGYDIRIAENVLHVPMLGLLPFTLRWGGAGLPSIRMGRFMLASAMEEFDMHPSLVGVVHDKSSWARRCMTVCNTVAEPGWKGFLTLELIFHSWLIPVFVRQGSGIAQVLFHEVAQPAKYAGKYQGQEAGPQAARKSK</sequence>
<dbReference type="PANTHER" id="PTHR42680">
    <property type="entry name" value="DCTP DEAMINASE"/>
    <property type="match status" value="1"/>
</dbReference>
<accession>A0A097PBD4</accession>
<dbReference type="SUPFAM" id="SSF51283">
    <property type="entry name" value="dUTPase-like"/>
    <property type="match status" value="1"/>
</dbReference>
<organism evidence="3 4">
    <name type="scientific">Delftia phage RG-2014</name>
    <dbReference type="NCBI Taxonomy" id="1563661"/>
    <lineage>
        <taxon>Viruses</taxon>
        <taxon>Duplodnaviria</taxon>
        <taxon>Heunggongvirae</taxon>
        <taxon>Uroviricota</taxon>
        <taxon>Caudoviricetes</taxon>
        <taxon>Schitoviridae</taxon>
        <taxon>Dendoorenvirus</taxon>
        <taxon>Dendoorenvirus RG2014</taxon>
    </lineage>
</organism>
<dbReference type="GO" id="GO:0015949">
    <property type="term" value="P:nucleobase-containing small molecule interconversion"/>
    <property type="evidence" value="ECO:0007669"/>
    <property type="project" value="TreeGrafter"/>
</dbReference>
<dbReference type="OrthoDB" id="10385at10239"/>
<dbReference type="CDD" id="cd07557">
    <property type="entry name" value="trimeric_dUTPase"/>
    <property type="match status" value="1"/>
</dbReference>
<dbReference type="GO" id="GO:0006229">
    <property type="term" value="P:dUTP biosynthetic process"/>
    <property type="evidence" value="ECO:0007669"/>
    <property type="project" value="InterPro"/>
</dbReference>
<dbReference type="InterPro" id="IPR036157">
    <property type="entry name" value="dUTPase-like_sf"/>
</dbReference>
<dbReference type="Gene3D" id="2.70.40.10">
    <property type="match status" value="1"/>
</dbReference>
<keyword evidence="4" id="KW-1185">Reference proteome</keyword>
<keyword evidence="1" id="KW-0378">Hydrolase</keyword>
<keyword evidence="2" id="KW-0546">Nucleotide metabolism</keyword>
<evidence type="ECO:0000256" key="2">
    <source>
        <dbReference type="ARBA" id="ARBA00023080"/>
    </source>
</evidence>
<name>A0A097PBD4_9CAUD</name>
<evidence type="ECO:0000256" key="1">
    <source>
        <dbReference type="ARBA" id="ARBA00022801"/>
    </source>
</evidence>
<dbReference type="KEGG" id="vg:24638722"/>
<dbReference type="InterPro" id="IPR033704">
    <property type="entry name" value="dUTPase_trimeric"/>
</dbReference>
<evidence type="ECO:0000313" key="3">
    <source>
        <dbReference type="EMBL" id="AIU44291.1"/>
    </source>
</evidence>
<dbReference type="InterPro" id="IPR011962">
    <property type="entry name" value="dCTP_deaminase"/>
</dbReference>
<dbReference type="EMBL" id="KM879221">
    <property type="protein sequence ID" value="AIU44291.1"/>
    <property type="molecule type" value="Genomic_DNA"/>
</dbReference>
<dbReference type="GO" id="GO:0008829">
    <property type="term" value="F:dCTP deaminase activity"/>
    <property type="evidence" value="ECO:0007669"/>
    <property type="project" value="InterPro"/>
</dbReference>
<dbReference type="GeneID" id="24638722"/>
<gene>
    <name evidence="3" type="ORF">RG2014_037</name>
</gene>
<dbReference type="PANTHER" id="PTHR42680:SF3">
    <property type="entry name" value="DCTP DEAMINASE"/>
    <property type="match status" value="1"/>
</dbReference>
<proteinExistence type="predicted"/>
<reference evidence="4" key="1">
    <citation type="submission" date="2014-10" db="EMBL/GenBank/DDBJ databases">
        <title>Draft genome sequence of lytic bacteriophage specific to a multidrug resistant bacterium Delftia tsuruhatensis ARB-1.</title>
        <authorList>
            <person name="Bhattacharjee A.S."/>
            <person name="Motlagh A.M."/>
            <person name="Goel R."/>
        </authorList>
    </citation>
    <scope>NUCLEOTIDE SEQUENCE [LARGE SCALE GENOMIC DNA]</scope>
</reference>
<dbReference type="Proteomes" id="UP000030040">
    <property type="component" value="Segment"/>
</dbReference>
<dbReference type="Pfam" id="PF22769">
    <property type="entry name" value="DCD"/>
    <property type="match status" value="1"/>
</dbReference>
<dbReference type="RefSeq" id="YP_009148400.1">
    <property type="nucleotide sequence ID" value="NC_027348.2"/>
</dbReference>